<dbReference type="SUPFAM" id="SSF81383">
    <property type="entry name" value="F-box domain"/>
    <property type="match status" value="1"/>
</dbReference>
<dbReference type="OrthoDB" id="591557at2759"/>
<dbReference type="PANTHER" id="PTHR31672">
    <property type="entry name" value="BNACNNG10540D PROTEIN"/>
    <property type="match status" value="1"/>
</dbReference>
<dbReference type="Pfam" id="PF08268">
    <property type="entry name" value="FBA_3"/>
    <property type="match status" value="1"/>
</dbReference>
<protein>
    <recommendedName>
        <fullName evidence="1">F-box domain-containing protein</fullName>
    </recommendedName>
</protein>
<dbReference type="Gramene" id="ERN18837">
    <property type="protein sequence ID" value="ERN18837"/>
    <property type="gene ID" value="AMTR_s00067p00123530"/>
</dbReference>
<sequence>MVSPFSDLPNDLIIKILSLLPVESILKFKTVSKSWNQLLSSPFFATIHSLSSSPLSQPFPLFFSTIRDDSRIYYIRNTSTLSLQWLNFRGAGHLNCIACDNGIICFHCSFCSTELLFVGNPVTSKYRCLPGLGGLGEEFLVGNIGISFDPITQNFKILVRGRPKSEKAGAMPFEWRLFSSVNESWKTIQDPGYNLENVNSMVCVGNTCYVLSWTKLSLLAFDLERETVEELPNPVLISPKSSDRELSYRFSVPQKWGERVAMGEITGDLKLKMWVLCREREWVEVIVGNLQNFGLGIDDSLSPLLLVGETFFLHNANKNMMYAYNIKSGRLIMLQDNVSGQVDNLVLYQPTLFSCFL</sequence>
<dbReference type="InterPro" id="IPR001810">
    <property type="entry name" value="F-box_dom"/>
</dbReference>
<accession>U5DBM7</accession>
<dbReference type="EMBL" id="KI392078">
    <property type="protein sequence ID" value="ERN18837.1"/>
    <property type="molecule type" value="Genomic_DNA"/>
</dbReference>
<dbReference type="AlphaFoldDB" id="U5DBM7"/>
<dbReference type="Pfam" id="PF00646">
    <property type="entry name" value="F-box"/>
    <property type="match status" value="1"/>
</dbReference>
<dbReference type="CDD" id="cd22157">
    <property type="entry name" value="F-box_AtFBW1-like"/>
    <property type="match status" value="1"/>
</dbReference>
<feature type="domain" description="F-box" evidence="1">
    <location>
        <begin position="2"/>
        <end position="47"/>
    </location>
</feature>
<keyword evidence="3" id="KW-1185">Reference proteome</keyword>
<dbReference type="Proteomes" id="UP000017836">
    <property type="component" value="Unassembled WGS sequence"/>
</dbReference>
<dbReference type="SMART" id="SM00256">
    <property type="entry name" value="FBOX"/>
    <property type="match status" value="1"/>
</dbReference>
<name>U5DBM7_AMBTC</name>
<evidence type="ECO:0000259" key="1">
    <source>
        <dbReference type="PROSITE" id="PS50181"/>
    </source>
</evidence>
<dbReference type="InterPro" id="IPR013187">
    <property type="entry name" value="F-box-assoc_dom_typ3"/>
</dbReference>
<evidence type="ECO:0000313" key="2">
    <source>
        <dbReference type="EMBL" id="ERN18837.1"/>
    </source>
</evidence>
<evidence type="ECO:0000313" key="3">
    <source>
        <dbReference type="Proteomes" id="UP000017836"/>
    </source>
</evidence>
<dbReference type="InterPro" id="IPR017451">
    <property type="entry name" value="F-box-assoc_interact_dom"/>
</dbReference>
<dbReference type="GO" id="GO:0031146">
    <property type="term" value="P:SCF-dependent proteasomal ubiquitin-dependent protein catabolic process"/>
    <property type="evidence" value="ECO:0000318"/>
    <property type="project" value="GO_Central"/>
</dbReference>
<dbReference type="InterPro" id="IPR050796">
    <property type="entry name" value="SCF_F-box_component"/>
</dbReference>
<dbReference type="GO" id="GO:0004842">
    <property type="term" value="F:ubiquitin-protein transferase activity"/>
    <property type="evidence" value="ECO:0000318"/>
    <property type="project" value="GO_Central"/>
</dbReference>
<dbReference type="Gene3D" id="1.20.1280.50">
    <property type="match status" value="1"/>
</dbReference>
<reference evidence="3" key="1">
    <citation type="journal article" date="2013" name="Science">
        <title>The Amborella genome and the evolution of flowering plants.</title>
        <authorList>
            <consortium name="Amborella Genome Project"/>
        </authorList>
    </citation>
    <scope>NUCLEOTIDE SEQUENCE [LARGE SCALE GENOMIC DNA]</scope>
</reference>
<dbReference type="PROSITE" id="PS50181">
    <property type="entry name" value="FBOX"/>
    <property type="match status" value="1"/>
</dbReference>
<dbReference type="NCBIfam" id="TIGR01640">
    <property type="entry name" value="F_box_assoc_1"/>
    <property type="match status" value="1"/>
</dbReference>
<gene>
    <name evidence="2" type="ORF">AMTR_s00067p00123530</name>
</gene>
<dbReference type="HOGENOM" id="CLU_055525_1_0_1"/>
<organism evidence="2 3">
    <name type="scientific">Amborella trichopoda</name>
    <dbReference type="NCBI Taxonomy" id="13333"/>
    <lineage>
        <taxon>Eukaryota</taxon>
        <taxon>Viridiplantae</taxon>
        <taxon>Streptophyta</taxon>
        <taxon>Embryophyta</taxon>
        <taxon>Tracheophyta</taxon>
        <taxon>Spermatophyta</taxon>
        <taxon>Magnoliopsida</taxon>
        <taxon>Amborellales</taxon>
        <taxon>Amborellaceae</taxon>
        <taxon>Amborella</taxon>
    </lineage>
</organism>
<proteinExistence type="predicted"/>
<dbReference type="PANTHER" id="PTHR31672:SF13">
    <property type="entry name" value="F-BOX PROTEIN CPR30-LIKE"/>
    <property type="match status" value="1"/>
</dbReference>
<dbReference type="InterPro" id="IPR036047">
    <property type="entry name" value="F-box-like_dom_sf"/>
</dbReference>